<feature type="compositionally biased region" description="Basic and acidic residues" evidence="1">
    <location>
        <begin position="48"/>
        <end position="59"/>
    </location>
</feature>
<keyword evidence="4" id="KW-1185">Reference proteome</keyword>
<reference evidence="3" key="1">
    <citation type="submission" date="2024-05" db="EMBL/GenBank/DDBJ databases">
        <title>30 novel species of actinomycetes from the DSMZ collection.</title>
        <authorList>
            <person name="Nouioui I."/>
        </authorList>
    </citation>
    <scope>NUCLEOTIDE SEQUENCE</scope>
    <source>
        <strain evidence="3">DSM 41972</strain>
    </source>
</reference>
<gene>
    <name evidence="3" type="ORF">ROS62_24825</name>
</gene>
<comment type="caution">
    <text evidence="3">The sequence shown here is derived from an EMBL/GenBank/DDBJ whole genome shotgun (WGS) entry which is preliminary data.</text>
</comment>
<protein>
    <recommendedName>
        <fullName evidence="5">Lipoprotein</fullName>
    </recommendedName>
</protein>
<evidence type="ECO:0000313" key="4">
    <source>
        <dbReference type="Proteomes" id="UP001181313"/>
    </source>
</evidence>
<dbReference type="PROSITE" id="PS51318">
    <property type="entry name" value="TAT"/>
    <property type="match status" value="1"/>
</dbReference>
<dbReference type="RefSeq" id="WP_093553267.1">
    <property type="nucleotide sequence ID" value="NZ_JAVSGH010000039.1"/>
</dbReference>
<feature type="region of interest" description="Disordered" evidence="1">
    <location>
        <begin position="31"/>
        <end position="59"/>
    </location>
</feature>
<name>A0ABU3I4P0_9ACTN</name>
<dbReference type="Proteomes" id="UP001181313">
    <property type="component" value="Unassembled WGS sequence"/>
</dbReference>
<keyword evidence="2" id="KW-0732">Signal</keyword>
<evidence type="ECO:0000313" key="3">
    <source>
        <dbReference type="EMBL" id="MDT3727925.1"/>
    </source>
</evidence>
<feature type="signal peptide" evidence="2">
    <location>
        <begin position="1"/>
        <end position="33"/>
    </location>
</feature>
<evidence type="ECO:0008006" key="5">
    <source>
        <dbReference type="Google" id="ProtNLM"/>
    </source>
</evidence>
<feature type="region of interest" description="Disordered" evidence="1">
    <location>
        <begin position="97"/>
        <end position="145"/>
    </location>
</feature>
<feature type="chain" id="PRO_5046274792" description="Lipoprotein" evidence="2">
    <location>
        <begin position="34"/>
        <end position="199"/>
    </location>
</feature>
<evidence type="ECO:0000256" key="2">
    <source>
        <dbReference type="SAM" id="SignalP"/>
    </source>
</evidence>
<evidence type="ECO:0000256" key="1">
    <source>
        <dbReference type="SAM" id="MobiDB-lite"/>
    </source>
</evidence>
<proteinExistence type="predicted"/>
<feature type="compositionally biased region" description="Low complexity" evidence="1">
    <location>
        <begin position="31"/>
        <end position="47"/>
    </location>
</feature>
<sequence length="199" mass="19718">MSFPLSPRARSGPRRRSLLAAAPAALLVTGCSAGSGDPGGPAAARPSAAERARARAARDSRALAARYDAVAAAHPKLAERLRPLRADVVRHAEAFEAGADGSASPSPSVSGSSASPAPATPSAGATAAAAPSSAPSAPAAPAVPANEKDALAELAAAEREIADRRAEELVTAPAELARLLASVSASGAAHVYLLTEARR</sequence>
<accession>A0ABU3I4P0</accession>
<organism evidence="3 4">
    <name type="scientific">Streptomyces althioticus subsp. attaecolombicae</name>
    <dbReference type="NCBI Taxonomy" id="3075534"/>
    <lineage>
        <taxon>Bacteria</taxon>
        <taxon>Bacillati</taxon>
        <taxon>Actinomycetota</taxon>
        <taxon>Actinomycetes</taxon>
        <taxon>Kitasatosporales</taxon>
        <taxon>Streptomycetaceae</taxon>
        <taxon>Streptomyces</taxon>
        <taxon>Streptomyces althioticus group</taxon>
    </lineage>
</organism>
<dbReference type="EMBL" id="JAVSGH010000039">
    <property type="protein sequence ID" value="MDT3727925.1"/>
    <property type="molecule type" value="Genomic_DNA"/>
</dbReference>
<dbReference type="InterPro" id="IPR006311">
    <property type="entry name" value="TAT_signal"/>
</dbReference>